<evidence type="ECO:0000259" key="1">
    <source>
        <dbReference type="Pfam" id="PF10099"/>
    </source>
</evidence>
<sequence length="107" mass="11358">MASAPLAAYGTTPPQARGEARVFADGRLHLHVTDLPAVPGYYEVWLINPNTGAMFSVGVLGDSPDVLLPLPPRADVREYSIVDISAEQFDNEPAHSGDSLVRGTLTG</sequence>
<organism evidence="2 3">
    <name type="scientific">Micromonospora fluostatini</name>
    <dbReference type="NCBI Taxonomy" id="1629071"/>
    <lineage>
        <taxon>Bacteria</taxon>
        <taxon>Bacillati</taxon>
        <taxon>Actinomycetota</taxon>
        <taxon>Actinomycetes</taxon>
        <taxon>Micromonosporales</taxon>
        <taxon>Micromonosporaceae</taxon>
        <taxon>Micromonospora</taxon>
    </lineage>
</organism>
<comment type="caution">
    <text evidence="2">The sequence shown here is derived from an EMBL/GenBank/DDBJ whole genome shotgun (WGS) entry which is preliminary data.</text>
</comment>
<accession>A0ABY2DL15</accession>
<protein>
    <submittedName>
        <fullName evidence="2">Anti-sigma factor</fullName>
    </submittedName>
</protein>
<dbReference type="Proteomes" id="UP000295626">
    <property type="component" value="Unassembled WGS sequence"/>
</dbReference>
<keyword evidence="3" id="KW-1185">Reference proteome</keyword>
<feature type="domain" description="Anti-sigma K factor RskA C-terminal" evidence="1">
    <location>
        <begin position="24"/>
        <end position="97"/>
    </location>
</feature>
<name>A0ABY2DL15_9ACTN</name>
<proteinExistence type="predicted"/>
<dbReference type="Pfam" id="PF10099">
    <property type="entry name" value="RskA_C"/>
    <property type="match status" value="1"/>
</dbReference>
<evidence type="ECO:0000313" key="2">
    <source>
        <dbReference type="EMBL" id="TDC01731.1"/>
    </source>
</evidence>
<dbReference type="InterPro" id="IPR018764">
    <property type="entry name" value="RskA_C"/>
</dbReference>
<dbReference type="EMBL" id="SMKE01000036">
    <property type="protein sequence ID" value="TDC01731.1"/>
    <property type="molecule type" value="Genomic_DNA"/>
</dbReference>
<reference evidence="2 3" key="1">
    <citation type="submission" date="2019-02" db="EMBL/GenBank/DDBJ databases">
        <title>Draft genome sequences of novel Actinobacteria.</title>
        <authorList>
            <person name="Sahin N."/>
            <person name="Ay H."/>
            <person name="Saygin H."/>
        </authorList>
    </citation>
    <scope>NUCLEOTIDE SEQUENCE [LARGE SCALE GENOMIC DNA]</scope>
    <source>
        <strain evidence="2 3">JCM 30529</strain>
    </source>
</reference>
<evidence type="ECO:0000313" key="3">
    <source>
        <dbReference type="Proteomes" id="UP000295626"/>
    </source>
</evidence>
<gene>
    <name evidence="2" type="ORF">E1091_02275</name>
</gene>